<dbReference type="SUPFAM" id="SSF52794">
    <property type="entry name" value="PTS system IIB component-like"/>
    <property type="match status" value="1"/>
</dbReference>
<dbReference type="RefSeq" id="WP_282911572.1">
    <property type="nucleotide sequence ID" value="NZ_JAGRPV010000001.1"/>
</dbReference>
<comment type="caution">
    <text evidence="8">The sequence shown here is derived from an EMBL/GenBank/DDBJ whole genome shotgun (WGS) entry which is preliminary data.</text>
</comment>
<dbReference type="InterPro" id="IPR036388">
    <property type="entry name" value="WH-like_DNA-bd_sf"/>
</dbReference>
<dbReference type="PROSITE" id="PS51099">
    <property type="entry name" value="PTS_EIIB_TYPE_2"/>
    <property type="match status" value="1"/>
</dbReference>
<dbReference type="InterPro" id="IPR050661">
    <property type="entry name" value="BglG_antiterminators"/>
</dbReference>
<dbReference type="PANTHER" id="PTHR30185">
    <property type="entry name" value="CRYPTIC BETA-GLUCOSIDE BGL OPERON ANTITERMINATOR"/>
    <property type="match status" value="1"/>
</dbReference>
<dbReference type="EMBL" id="JAGRPV010000001">
    <property type="protein sequence ID" value="MDI4648897.1"/>
    <property type="molecule type" value="Genomic_DNA"/>
</dbReference>
<proteinExistence type="predicted"/>
<evidence type="ECO:0000256" key="3">
    <source>
        <dbReference type="ARBA" id="ARBA00023015"/>
    </source>
</evidence>
<dbReference type="Gene3D" id="1.10.1790.10">
    <property type="entry name" value="PRD domain"/>
    <property type="match status" value="1"/>
</dbReference>
<dbReference type="InterPro" id="IPR011608">
    <property type="entry name" value="PRD"/>
</dbReference>
<dbReference type="InterPro" id="IPR003501">
    <property type="entry name" value="PTS_EIIB_2/3"/>
</dbReference>
<feature type="domain" description="PRD" evidence="7">
    <location>
        <begin position="194"/>
        <end position="304"/>
    </location>
</feature>
<dbReference type="InterPro" id="IPR013011">
    <property type="entry name" value="PTS_EIIB_2"/>
</dbReference>
<dbReference type="Gene3D" id="3.40.930.10">
    <property type="entry name" value="Mannitol-specific EII, Chain A"/>
    <property type="match status" value="1"/>
</dbReference>
<feature type="domain" description="PRD" evidence="7">
    <location>
        <begin position="307"/>
        <end position="412"/>
    </location>
</feature>
<organism evidence="8 9">
    <name type="scientific">Cohnella hashimotonis</name>
    <dbReference type="NCBI Taxonomy" id="2826895"/>
    <lineage>
        <taxon>Bacteria</taxon>
        <taxon>Bacillati</taxon>
        <taxon>Bacillota</taxon>
        <taxon>Bacilli</taxon>
        <taxon>Bacillales</taxon>
        <taxon>Paenibacillaceae</taxon>
        <taxon>Cohnella</taxon>
    </lineage>
</organism>
<dbReference type="SUPFAM" id="SSF55804">
    <property type="entry name" value="Phoshotransferase/anion transport protein"/>
    <property type="match status" value="1"/>
</dbReference>
<dbReference type="InterPro" id="IPR002178">
    <property type="entry name" value="PTS_EIIA_type-2_dom"/>
</dbReference>
<dbReference type="InterPro" id="IPR016152">
    <property type="entry name" value="PTrfase/Anion_transptr"/>
</dbReference>
<keyword evidence="9" id="KW-1185">Reference proteome</keyword>
<sequence>MSVSNRTRLILELLLRSGREMTAAELAAGLQVSSRTVHRELAAVEELLAGQPVSLVKKSGSGIALQGDPAALERLGGIVSAAEEAEFSPDERQIYLLCLLLQEREPVKQFALAHELKVTVQTIGSDLEELAEWVERFGVRLIRRRGYGVELAGGEAELREAIRQLIRLRLDDAELIASRGEPPSHPLDRVLFQLAGRTDMADVESALWSLERRWAGSLNEPIYTDLLIRLSISLHRVRQGRTVANAPIPYHPPPQDRQASERAAAEAAQLAEQLSARPGVEIGPAETAYVAELLQDARGKDLALLPGDDLALADTVRRLIRSVQTSTGIDYDEDRSLRDGLFEHLKQAVQRLGEGQRIRNPLLEQIRRDYGVLFAAVREAACAALPQLEVPDEEVGFLVMHFGASQERLKQLRRNVRAILVCTSGIGSSKLLQMRIRKELPQIEIADRVSWYEAARIDEDTYDLIISTIDLPIDPRHYIKVSPLLTQGEADRLRAFVREAPWEPKPAAVRNGAAVEPASSADGLARLQRLKTTLDEIVSLVGGFRVIELGDEAGDLYAALDDACRREEALGLLSEAAAVRDRLLGREEQGSQMIPGTGLALFHTRAPEIKTSTLKLYRLRRAVQLPEREQDGSPVRLSRFLLMLAPRALARERLEVLSEISAMLLDEETIALLEAGDETAIRERMTTHLRSFFLTKTESE</sequence>
<dbReference type="PANTHER" id="PTHR30185:SF18">
    <property type="entry name" value="TRANSCRIPTIONAL REGULATOR MTLR"/>
    <property type="match status" value="1"/>
</dbReference>
<dbReference type="CDD" id="cd05568">
    <property type="entry name" value="PTS_IIB_bgl_like"/>
    <property type="match status" value="1"/>
</dbReference>
<evidence type="ECO:0000313" key="9">
    <source>
        <dbReference type="Proteomes" id="UP001161691"/>
    </source>
</evidence>
<dbReference type="PROSITE" id="PS51094">
    <property type="entry name" value="PTS_EIIA_TYPE_2"/>
    <property type="match status" value="1"/>
</dbReference>
<evidence type="ECO:0000313" key="8">
    <source>
        <dbReference type="EMBL" id="MDI4648897.1"/>
    </source>
</evidence>
<evidence type="ECO:0000256" key="1">
    <source>
        <dbReference type="ARBA" id="ARBA00022679"/>
    </source>
</evidence>
<dbReference type="InterPro" id="IPR036390">
    <property type="entry name" value="WH_DNA-bd_sf"/>
</dbReference>
<keyword evidence="1" id="KW-0808">Transferase</keyword>
<feature type="domain" description="PTS EIIB type-2" evidence="6">
    <location>
        <begin position="416"/>
        <end position="505"/>
    </location>
</feature>
<dbReference type="InterPro" id="IPR036634">
    <property type="entry name" value="PRD_sf"/>
</dbReference>
<evidence type="ECO:0000259" key="7">
    <source>
        <dbReference type="PROSITE" id="PS51372"/>
    </source>
</evidence>
<dbReference type="Gene3D" id="1.10.10.10">
    <property type="entry name" value="Winged helix-like DNA-binding domain superfamily/Winged helix DNA-binding domain"/>
    <property type="match status" value="2"/>
</dbReference>
<name>A0ABT6TSX5_9BACL</name>
<dbReference type="Pfam" id="PF00874">
    <property type="entry name" value="PRD"/>
    <property type="match status" value="1"/>
</dbReference>
<feature type="domain" description="PTS EIIA type-2" evidence="5">
    <location>
        <begin position="540"/>
        <end position="688"/>
    </location>
</feature>
<dbReference type="Pfam" id="PF02302">
    <property type="entry name" value="PTS_IIB"/>
    <property type="match status" value="1"/>
</dbReference>
<keyword evidence="4" id="KW-0804">Transcription</keyword>
<keyword evidence="3" id="KW-0805">Transcription regulation</keyword>
<evidence type="ECO:0000256" key="4">
    <source>
        <dbReference type="ARBA" id="ARBA00023163"/>
    </source>
</evidence>
<evidence type="ECO:0000259" key="6">
    <source>
        <dbReference type="PROSITE" id="PS51099"/>
    </source>
</evidence>
<protein>
    <submittedName>
        <fullName evidence="8">BglG family transcription antiterminator</fullName>
    </submittedName>
</protein>
<dbReference type="InterPro" id="IPR036095">
    <property type="entry name" value="PTS_EIIB-like_sf"/>
</dbReference>
<dbReference type="PROSITE" id="PS51372">
    <property type="entry name" value="PRD_2"/>
    <property type="match status" value="2"/>
</dbReference>
<dbReference type="InterPro" id="IPR013196">
    <property type="entry name" value="HTH_11"/>
</dbReference>
<evidence type="ECO:0000256" key="2">
    <source>
        <dbReference type="ARBA" id="ARBA00022737"/>
    </source>
</evidence>
<reference evidence="8" key="1">
    <citation type="submission" date="2023-04" db="EMBL/GenBank/DDBJ databases">
        <title>Comparative genomic analysis of Cohnella hashimotonis sp. nov., isolated from the International Space Station.</title>
        <authorList>
            <person name="Venkateswaran K."/>
            <person name="Simpson A."/>
        </authorList>
    </citation>
    <scope>NUCLEOTIDE SEQUENCE</scope>
    <source>
        <strain evidence="8">F6_2S_P_1</strain>
    </source>
</reference>
<dbReference type="Gene3D" id="3.40.50.2300">
    <property type="match status" value="1"/>
</dbReference>
<dbReference type="Pfam" id="PF08279">
    <property type="entry name" value="HTH_11"/>
    <property type="match status" value="1"/>
</dbReference>
<dbReference type="SUPFAM" id="SSF46785">
    <property type="entry name" value="Winged helix' DNA-binding domain"/>
    <property type="match status" value="1"/>
</dbReference>
<gene>
    <name evidence="8" type="ORF">KB449_28430</name>
</gene>
<evidence type="ECO:0000259" key="5">
    <source>
        <dbReference type="PROSITE" id="PS51094"/>
    </source>
</evidence>
<keyword evidence="2" id="KW-0677">Repeat</keyword>
<dbReference type="Proteomes" id="UP001161691">
    <property type="component" value="Unassembled WGS sequence"/>
</dbReference>
<dbReference type="SUPFAM" id="SSF63520">
    <property type="entry name" value="PTS-regulatory domain, PRD"/>
    <property type="match status" value="2"/>
</dbReference>
<accession>A0ABT6TSX5</accession>
<dbReference type="Pfam" id="PF00359">
    <property type="entry name" value="PTS_EIIA_2"/>
    <property type="match status" value="1"/>
</dbReference>